<name>A0A1U7DGZ5_9RHOB</name>
<dbReference type="InterPro" id="IPR025979">
    <property type="entry name" value="ChrR-like_cupin_dom"/>
</dbReference>
<organism evidence="2 3">
    <name type="scientific">Brevirhabdus pacifica</name>
    <dbReference type="NCBI Taxonomy" id="1267768"/>
    <lineage>
        <taxon>Bacteria</taxon>
        <taxon>Pseudomonadati</taxon>
        <taxon>Pseudomonadota</taxon>
        <taxon>Alphaproteobacteria</taxon>
        <taxon>Rhodobacterales</taxon>
        <taxon>Paracoccaceae</taxon>
        <taxon>Brevirhabdus</taxon>
    </lineage>
</organism>
<evidence type="ECO:0000259" key="1">
    <source>
        <dbReference type="Pfam" id="PF12973"/>
    </source>
</evidence>
<dbReference type="Pfam" id="PF12973">
    <property type="entry name" value="Cupin_7"/>
    <property type="match status" value="1"/>
</dbReference>
<dbReference type="Proteomes" id="UP000187266">
    <property type="component" value="Chromosome"/>
</dbReference>
<dbReference type="STRING" id="1267768.BV394_04990"/>
<dbReference type="SUPFAM" id="SSF51182">
    <property type="entry name" value="RmlC-like cupins"/>
    <property type="match status" value="1"/>
</dbReference>
<sequence>MIRSLKGLQVLTCLMISAILMAWIATPGLTAEERHTLTPAEEITYQPGPPTLPEGAQIAVLLGHPAEEGPFVIRLKFPAGFEVRPHRHSKEEHLTVLSGKFAMSTGETFDKTGSAPLSPGSFVRIPAGTAHFAWTEEATVVQLNGMGPFDINYVDEADDPRIN</sequence>
<dbReference type="Gene3D" id="2.60.120.10">
    <property type="entry name" value="Jelly Rolls"/>
    <property type="match status" value="1"/>
</dbReference>
<gene>
    <name evidence="2" type="ORF">BV394_04990</name>
</gene>
<evidence type="ECO:0000313" key="3">
    <source>
        <dbReference type="Proteomes" id="UP000187266"/>
    </source>
</evidence>
<dbReference type="InterPro" id="IPR011051">
    <property type="entry name" value="RmlC_Cupin_sf"/>
</dbReference>
<accession>A0A1U7DGZ5</accession>
<dbReference type="InterPro" id="IPR014710">
    <property type="entry name" value="RmlC-like_jellyroll"/>
</dbReference>
<accession>A0A2M9DEP1</accession>
<protein>
    <recommendedName>
        <fullName evidence="1">ChrR-like cupin domain-containing protein</fullName>
    </recommendedName>
</protein>
<dbReference type="AlphaFoldDB" id="A0A1U7DGZ5"/>
<dbReference type="CDD" id="cd06989">
    <property type="entry name" value="cupin_DRT102"/>
    <property type="match status" value="1"/>
</dbReference>
<dbReference type="EMBL" id="CP019124">
    <property type="protein sequence ID" value="APX89148.1"/>
    <property type="molecule type" value="Genomic_DNA"/>
</dbReference>
<reference evidence="2 3" key="1">
    <citation type="submission" date="2017-01" db="EMBL/GenBank/DDBJ databases">
        <title>Genomic analysis of Xuhuaishuia manganoxidans DY6-4.</title>
        <authorList>
            <person name="Wang X."/>
        </authorList>
    </citation>
    <scope>NUCLEOTIDE SEQUENCE [LARGE SCALE GENOMIC DNA]</scope>
    <source>
        <strain evidence="2 3">DY6-4</strain>
    </source>
</reference>
<evidence type="ECO:0000313" key="2">
    <source>
        <dbReference type="EMBL" id="APX89148.1"/>
    </source>
</evidence>
<keyword evidence="3" id="KW-1185">Reference proteome</keyword>
<proteinExistence type="predicted"/>
<dbReference type="RefSeq" id="WP_076979171.1">
    <property type="nucleotide sequence ID" value="NZ_MTCO01000061.1"/>
</dbReference>
<feature type="domain" description="ChrR-like cupin" evidence="1">
    <location>
        <begin position="39"/>
        <end position="149"/>
    </location>
</feature>